<evidence type="ECO:0000256" key="1">
    <source>
        <dbReference type="ARBA" id="ARBA00009005"/>
    </source>
</evidence>
<proteinExistence type="inferred from homology"/>
<feature type="domain" description="Zinc finger LSD1-type" evidence="3">
    <location>
        <begin position="18"/>
        <end position="42"/>
    </location>
</feature>
<dbReference type="PANTHER" id="PTHR48104">
    <property type="entry name" value="METACASPASE-4"/>
    <property type="match status" value="1"/>
</dbReference>
<sequence length="384" mass="42400">MNCISLSAMVGRSRMERCKQCGVQLLVPPLARTIRCAACNAVTNVASPPAKDHRFHGPVRHVTGWVKGIIHDFSSSSSNPWAGRISGEPAGSGAWPASYPSVRGKKRAVLCGVNYTGRSYELKGTVNDVNCMRYLLCQQFGFVEESILVLTEEERDPNRIPTKENIRAAMRWLVHRSGWGDSLVFHFSGHGSQKVDGGGDRDEVDGLDETLCPLDYEANGMILDDEINEALVRPIPRGAKLHALIDACHSGTMLDLPYLCRINNRSGCFQWEEQKPPLWKDKGTSGGFAVCISGCDDHQTSADTTALSRSTTTGAMTYSFIHALENEPGTTYGRMLTNMRSVIRGADTSMHKTSHIASFVKRMFNCGLTQERPTVYLLKNWLRS</sequence>
<dbReference type="EMBL" id="JANAVB010042220">
    <property type="protein sequence ID" value="KAJ6794525.1"/>
    <property type="molecule type" value="Genomic_DNA"/>
</dbReference>
<dbReference type="Gene3D" id="3.40.50.12660">
    <property type="match status" value="1"/>
</dbReference>
<protein>
    <submittedName>
        <fullName evidence="4">Metacaspase-1</fullName>
    </submittedName>
</protein>
<dbReference type="Pfam" id="PF06943">
    <property type="entry name" value="zf-LSD1"/>
    <property type="match status" value="1"/>
</dbReference>
<dbReference type="InterPro" id="IPR050452">
    <property type="entry name" value="Metacaspase"/>
</dbReference>
<feature type="domain" description="Peptidase C14 caspase" evidence="2">
    <location>
        <begin position="106"/>
        <end position="346"/>
    </location>
</feature>
<reference evidence="4" key="1">
    <citation type="journal article" date="2023" name="GigaByte">
        <title>Genome assembly of the bearded iris, Iris pallida Lam.</title>
        <authorList>
            <person name="Bruccoleri R.E."/>
            <person name="Oakeley E.J."/>
            <person name="Faust A.M.E."/>
            <person name="Altorfer M."/>
            <person name="Dessus-Babus S."/>
            <person name="Burckhardt D."/>
            <person name="Oertli M."/>
            <person name="Naumann U."/>
            <person name="Petersen F."/>
            <person name="Wong J."/>
        </authorList>
    </citation>
    <scope>NUCLEOTIDE SEQUENCE</scope>
    <source>
        <strain evidence="4">GSM-AAB239-AS_SAM_17_03QT</strain>
    </source>
</reference>
<dbReference type="GO" id="GO:0005737">
    <property type="term" value="C:cytoplasm"/>
    <property type="evidence" value="ECO:0007669"/>
    <property type="project" value="TreeGrafter"/>
</dbReference>
<dbReference type="GO" id="GO:0006508">
    <property type="term" value="P:proteolysis"/>
    <property type="evidence" value="ECO:0007669"/>
    <property type="project" value="InterPro"/>
</dbReference>
<accession>A0AAX6DS66</accession>
<gene>
    <name evidence="4" type="ORF">M6B38_229645</name>
</gene>
<evidence type="ECO:0000259" key="3">
    <source>
        <dbReference type="Pfam" id="PF06943"/>
    </source>
</evidence>
<dbReference type="Proteomes" id="UP001140949">
    <property type="component" value="Unassembled WGS sequence"/>
</dbReference>
<dbReference type="InterPro" id="IPR011600">
    <property type="entry name" value="Pept_C14_caspase"/>
</dbReference>
<dbReference type="InterPro" id="IPR005735">
    <property type="entry name" value="Znf_LSD1"/>
</dbReference>
<evidence type="ECO:0000259" key="2">
    <source>
        <dbReference type="Pfam" id="PF00656"/>
    </source>
</evidence>
<dbReference type="PANTHER" id="PTHR48104:SF42">
    <property type="entry name" value="OS03G0389000 PROTEIN"/>
    <property type="match status" value="1"/>
</dbReference>
<name>A0AAX6DS66_IRIPA</name>
<comment type="caution">
    <text evidence="4">The sequence shown here is derived from an EMBL/GenBank/DDBJ whole genome shotgun (WGS) entry which is preliminary data.</text>
</comment>
<evidence type="ECO:0000313" key="5">
    <source>
        <dbReference type="Proteomes" id="UP001140949"/>
    </source>
</evidence>
<dbReference type="AlphaFoldDB" id="A0AAX6DS66"/>
<dbReference type="Pfam" id="PF00656">
    <property type="entry name" value="Peptidase_C14"/>
    <property type="match status" value="1"/>
</dbReference>
<evidence type="ECO:0000313" key="4">
    <source>
        <dbReference type="EMBL" id="KAJ6794525.1"/>
    </source>
</evidence>
<organism evidence="4 5">
    <name type="scientific">Iris pallida</name>
    <name type="common">Sweet iris</name>
    <dbReference type="NCBI Taxonomy" id="29817"/>
    <lineage>
        <taxon>Eukaryota</taxon>
        <taxon>Viridiplantae</taxon>
        <taxon>Streptophyta</taxon>
        <taxon>Embryophyta</taxon>
        <taxon>Tracheophyta</taxon>
        <taxon>Spermatophyta</taxon>
        <taxon>Magnoliopsida</taxon>
        <taxon>Liliopsida</taxon>
        <taxon>Asparagales</taxon>
        <taxon>Iridaceae</taxon>
        <taxon>Iridoideae</taxon>
        <taxon>Irideae</taxon>
        <taxon>Iris</taxon>
    </lineage>
</organism>
<comment type="similarity">
    <text evidence="1">Belongs to the peptidase C14B family.</text>
</comment>
<keyword evidence="5" id="KW-1185">Reference proteome</keyword>
<reference evidence="4" key="2">
    <citation type="submission" date="2023-04" db="EMBL/GenBank/DDBJ databases">
        <authorList>
            <person name="Bruccoleri R.E."/>
            <person name="Oakeley E.J."/>
            <person name="Faust A.-M."/>
            <person name="Dessus-Babus S."/>
            <person name="Altorfer M."/>
            <person name="Burckhardt D."/>
            <person name="Oertli M."/>
            <person name="Naumann U."/>
            <person name="Petersen F."/>
            <person name="Wong J."/>
        </authorList>
    </citation>
    <scope>NUCLEOTIDE SEQUENCE</scope>
    <source>
        <strain evidence="4">GSM-AAB239-AS_SAM_17_03QT</strain>
        <tissue evidence="4">Leaf</tissue>
    </source>
</reference>
<dbReference type="GO" id="GO:0004197">
    <property type="term" value="F:cysteine-type endopeptidase activity"/>
    <property type="evidence" value="ECO:0007669"/>
    <property type="project" value="InterPro"/>
</dbReference>